<evidence type="ECO:0000313" key="1">
    <source>
        <dbReference type="EMBL" id="VUZ56463.1"/>
    </source>
</evidence>
<dbReference type="AlphaFoldDB" id="A0A564ZBN3"/>
<proteinExistence type="predicted"/>
<organism evidence="1 2">
    <name type="scientific">Hymenolepis diminuta</name>
    <name type="common">Rat tapeworm</name>
    <dbReference type="NCBI Taxonomy" id="6216"/>
    <lineage>
        <taxon>Eukaryota</taxon>
        <taxon>Metazoa</taxon>
        <taxon>Spiralia</taxon>
        <taxon>Lophotrochozoa</taxon>
        <taxon>Platyhelminthes</taxon>
        <taxon>Cestoda</taxon>
        <taxon>Eucestoda</taxon>
        <taxon>Cyclophyllidea</taxon>
        <taxon>Hymenolepididae</taxon>
        <taxon>Hymenolepis</taxon>
    </lineage>
</organism>
<sequence length="135" mass="15565">MIMANNEIMKETERLFNCAKRLELRQIIEPLNCTQYYSSFRVLRDPGGQFVILSTPDYPLVKPGWILTLGDKQMADTAERFPEAFTITQAFICCVYVILKGLQVEMPSVVIELDQPFKEHLDSIFSEDTFESLFS</sequence>
<gene>
    <name evidence="1" type="ORF">WMSIL1_LOCUS14098</name>
</gene>
<protein>
    <submittedName>
        <fullName evidence="1">Uncharacterized protein</fullName>
    </submittedName>
</protein>
<evidence type="ECO:0000313" key="2">
    <source>
        <dbReference type="Proteomes" id="UP000321570"/>
    </source>
</evidence>
<keyword evidence="2" id="KW-1185">Reference proteome</keyword>
<name>A0A564ZBN3_HYMDI</name>
<dbReference type="EMBL" id="CABIJS010000704">
    <property type="protein sequence ID" value="VUZ56463.1"/>
    <property type="molecule type" value="Genomic_DNA"/>
</dbReference>
<reference evidence="1 2" key="1">
    <citation type="submission" date="2019-07" db="EMBL/GenBank/DDBJ databases">
        <authorList>
            <person name="Jastrzebski P J."/>
            <person name="Paukszto L."/>
            <person name="Jastrzebski P J."/>
        </authorList>
    </citation>
    <scope>NUCLEOTIDE SEQUENCE [LARGE SCALE GENOMIC DNA]</scope>
    <source>
        <strain evidence="1 2">WMS-il1</strain>
    </source>
</reference>
<dbReference type="Proteomes" id="UP000321570">
    <property type="component" value="Unassembled WGS sequence"/>
</dbReference>
<accession>A0A564ZBN3</accession>